<keyword evidence="1" id="KW-0732">Signal</keyword>
<evidence type="ECO:0000256" key="1">
    <source>
        <dbReference type="SAM" id="SignalP"/>
    </source>
</evidence>
<protein>
    <submittedName>
        <fullName evidence="2">Uncharacterized protein</fullName>
    </submittedName>
</protein>
<comment type="caution">
    <text evidence="2">The sequence shown here is derived from an EMBL/GenBank/DDBJ whole genome shotgun (WGS) entry which is preliminary data.</text>
</comment>
<organism evidence="2 3">
    <name type="scientific">Penicillium angulare</name>
    <dbReference type="NCBI Taxonomy" id="116970"/>
    <lineage>
        <taxon>Eukaryota</taxon>
        <taxon>Fungi</taxon>
        <taxon>Dikarya</taxon>
        <taxon>Ascomycota</taxon>
        <taxon>Pezizomycotina</taxon>
        <taxon>Eurotiomycetes</taxon>
        <taxon>Eurotiomycetidae</taxon>
        <taxon>Eurotiales</taxon>
        <taxon>Aspergillaceae</taxon>
        <taxon>Penicillium</taxon>
    </lineage>
</organism>
<proteinExistence type="predicted"/>
<reference evidence="2" key="2">
    <citation type="journal article" date="2023" name="IMA Fungus">
        <title>Comparative genomic study of the Penicillium genus elucidates a diverse pangenome and 15 lateral gene transfer events.</title>
        <authorList>
            <person name="Petersen C."/>
            <person name="Sorensen T."/>
            <person name="Nielsen M.R."/>
            <person name="Sondergaard T.E."/>
            <person name="Sorensen J.L."/>
            <person name="Fitzpatrick D.A."/>
            <person name="Frisvad J.C."/>
            <person name="Nielsen K.L."/>
        </authorList>
    </citation>
    <scope>NUCLEOTIDE SEQUENCE</scope>
    <source>
        <strain evidence="2">IBT 30069</strain>
    </source>
</reference>
<sequence>MKFQVALATILLPLAAMAAPTAENDIRLVQAIPVVKAESETQSAPHSTGLEELSKRSNISCKIVNTSSAYVNCRSGPGFQYSILAYVLPGGTYTFHCYKSGSCYQNNWYVIYTFQSGFKLCSL</sequence>
<accession>A0A9W9KQJ3</accession>
<dbReference type="Proteomes" id="UP001149165">
    <property type="component" value="Unassembled WGS sequence"/>
</dbReference>
<reference evidence="2" key="1">
    <citation type="submission" date="2022-11" db="EMBL/GenBank/DDBJ databases">
        <authorList>
            <person name="Petersen C."/>
        </authorList>
    </citation>
    <scope>NUCLEOTIDE SEQUENCE</scope>
    <source>
        <strain evidence="2">IBT 30069</strain>
    </source>
</reference>
<name>A0A9W9KQJ3_9EURO</name>
<evidence type="ECO:0000313" key="3">
    <source>
        <dbReference type="Proteomes" id="UP001149165"/>
    </source>
</evidence>
<feature type="signal peptide" evidence="1">
    <location>
        <begin position="1"/>
        <end position="18"/>
    </location>
</feature>
<dbReference type="EMBL" id="JAPQKH010000001">
    <property type="protein sequence ID" value="KAJ5115667.1"/>
    <property type="molecule type" value="Genomic_DNA"/>
</dbReference>
<dbReference type="OrthoDB" id="2251794at2759"/>
<feature type="chain" id="PRO_5040896590" evidence="1">
    <location>
        <begin position="19"/>
        <end position="123"/>
    </location>
</feature>
<gene>
    <name evidence="2" type="ORF">N7456_000015</name>
</gene>
<evidence type="ECO:0000313" key="2">
    <source>
        <dbReference type="EMBL" id="KAJ5115667.1"/>
    </source>
</evidence>
<dbReference type="AlphaFoldDB" id="A0A9W9KQJ3"/>
<keyword evidence="3" id="KW-1185">Reference proteome</keyword>